<dbReference type="EMBL" id="FUXC01000001">
    <property type="protein sequence ID" value="SJZ43698.1"/>
    <property type="molecule type" value="Genomic_DNA"/>
</dbReference>
<evidence type="ECO:0008006" key="3">
    <source>
        <dbReference type="Google" id="ProtNLM"/>
    </source>
</evidence>
<accession>A0A1T4KMU9</accession>
<dbReference type="STRING" id="225004.SAMN02745152_00228"/>
<organism evidence="1 2">
    <name type="scientific">Treponema berlinense</name>
    <dbReference type="NCBI Taxonomy" id="225004"/>
    <lineage>
        <taxon>Bacteria</taxon>
        <taxon>Pseudomonadati</taxon>
        <taxon>Spirochaetota</taxon>
        <taxon>Spirochaetia</taxon>
        <taxon>Spirochaetales</taxon>
        <taxon>Treponemataceae</taxon>
        <taxon>Treponema</taxon>
    </lineage>
</organism>
<dbReference type="AlphaFoldDB" id="A0A1T4KMU9"/>
<dbReference type="OrthoDB" id="9813050at2"/>
<dbReference type="Proteomes" id="UP000190395">
    <property type="component" value="Unassembled WGS sequence"/>
</dbReference>
<proteinExistence type="predicted"/>
<evidence type="ECO:0000313" key="2">
    <source>
        <dbReference type="Proteomes" id="UP000190395"/>
    </source>
</evidence>
<dbReference type="GeneID" id="303366505"/>
<protein>
    <recommendedName>
        <fullName evidence="3">Abi-like protein</fullName>
    </recommendedName>
</protein>
<gene>
    <name evidence="1" type="ORF">SAMN02745152_00228</name>
</gene>
<reference evidence="1 2" key="1">
    <citation type="submission" date="2017-02" db="EMBL/GenBank/DDBJ databases">
        <authorList>
            <person name="Peterson S.W."/>
        </authorList>
    </citation>
    <scope>NUCLEOTIDE SEQUENCE [LARGE SCALE GENOMIC DNA]</scope>
    <source>
        <strain evidence="1 2">ATCC BAA-909</strain>
    </source>
</reference>
<keyword evidence="2" id="KW-1185">Reference proteome</keyword>
<name>A0A1T4KMU9_9SPIR</name>
<dbReference type="RefSeq" id="WP_078929980.1">
    <property type="nucleotide sequence ID" value="NZ_FUXC01000001.1"/>
</dbReference>
<evidence type="ECO:0000313" key="1">
    <source>
        <dbReference type="EMBL" id="SJZ43698.1"/>
    </source>
</evidence>
<sequence>MNQQQFDSIENTLTQIRLQAYAGNTNEMTISNYLNNIEICRSFYPLLHFFEVSLRNAIDKALTDYSNGQEWMDILPLDSKSKLKIFNAKQTIELHRHIVTHDRIVAELSLGFWTSFVSKKFSQYPFQGYVLRYAFPNCPKFMRTAKNMQKRFESFRILRNRISHCERINHFKNLTILHAELLESIGWIEKEVADLASKMDYVNSSLNFKVAL</sequence>